<dbReference type="SUPFAM" id="SSF53335">
    <property type="entry name" value="S-adenosyl-L-methionine-dependent methyltransferases"/>
    <property type="match status" value="1"/>
</dbReference>
<protein>
    <submittedName>
        <fullName evidence="4">Spermidine synthase</fullName>
    </submittedName>
</protein>
<name>A0A1Q9DB46_SYMMI</name>
<accession>A0A1Q9DB46</accession>
<dbReference type="GO" id="GO:0008168">
    <property type="term" value="F:methyltransferase activity"/>
    <property type="evidence" value="ECO:0007669"/>
    <property type="project" value="UniProtKB-KW"/>
</dbReference>
<dbReference type="CDD" id="cd02440">
    <property type="entry name" value="AdoMet_MTases"/>
    <property type="match status" value="1"/>
</dbReference>
<dbReference type="GO" id="GO:0032259">
    <property type="term" value="P:methylation"/>
    <property type="evidence" value="ECO:0007669"/>
    <property type="project" value="UniProtKB-KW"/>
</dbReference>
<organism evidence="4 5">
    <name type="scientific">Symbiodinium microadriaticum</name>
    <name type="common">Dinoflagellate</name>
    <name type="synonym">Zooxanthella microadriatica</name>
    <dbReference type="NCBI Taxonomy" id="2951"/>
    <lineage>
        <taxon>Eukaryota</taxon>
        <taxon>Sar</taxon>
        <taxon>Alveolata</taxon>
        <taxon>Dinophyceae</taxon>
        <taxon>Suessiales</taxon>
        <taxon>Symbiodiniaceae</taxon>
        <taxon>Symbiodinium</taxon>
    </lineage>
</organism>
<dbReference type="EMBL" id="LSRX01000625">
    <property type="protein sequence ID" value="OLP92339.1"/>
    <property type="molecule type" value="Genomic_DNA"/>
</dbReference>
<evidence type="ECO:0000313" key="4">
    <source>
        <dbReference type="EMBL" id="OLP92339.1"/>
    </source>
</evidence>
<dbReference type="AlphaFoldDB" id="A0A1Q9DB46"/>
<reference evidence="4 5" key="1">
    <citation type="submission" date="2016-02" db="EMBL/GenBank/DDBJ databases">
        <title>Genome analysis of coral dinoflagellate symbionts highlights evolutionary adaptations to a symbiotic lifestyle.</title>
        <authorList>
            <person name="Aranda M."/>
            <person name="Li Y."/>
            <person name="Liew Y.J."/>
            <person name="Baumgarten S."/>
            <person name="Simakov O."/>
            <person name="Wilson M."/>
            <person name="Piel J."/>
            <person name="Ashoor H."/>
            <person name="Bougouffa S."/>
            <person name="Bajic V.B."/>
            <person name="Ryu T."/>
            <person name="Ravasi T."/>
            <person name="Bayer T."/>
            <person name="Micklem G."/>
            <person name="Kim H."/>
            <person name="Bhak J."/>
            <person name="Lajeunesse T.C."/>
            <person name="Voolstra C.R."/>
        </authorList>
    </citation>
    <scope>NUCLEOTIDE SEQUENCE [LARGE SCALE GENOMIC DNA]</scope>
    <source>
        <strain evidence="4 5">CCMP2467</strain>
    </source>
</reference>
<gene>
    <name evidence="4" type="primary">speE</name>
    <name evidence="4" type="ORF">AK812_SmicGene25838</name>
</gene>
<evidence type="ECO:0000256" key="2">
    <source>
        <dbReference type="ARBA" id="ARBA00022603"/>
    </source>
</evidence>
<proteinExistence type="inferred from homology"/>
<dbReference type="PANTHER" id="PTHR12176:SF59">
    <property type="entry name" value="METHYLTRANSFERASE DOMAIN-CONTAINING PROTEIN-RELATED"/>
    <property type="match status" value="1"/>
</dbReference>
<keyword evidence="2" id="KW-0489">Methyltransferase</keyword>
<dbReference type="OrthoDB" id="411785at2759"/>
<keyword evidence="5" id="KW-1185">Reference proteome</keyword>
<comment type="caution">
    <text evidence="4">The sequence shown here is derived from an EMBL/GenBank/DDBJ whole genome shotgun (WGS) entry which is preliminary data.</text>
</comment>
<sequence>MHLTVVENEVRRTRSSSRALDPGREELITEYFAPGRKILELPLDNGGTLQVTAHKASESQAPPGAPAGSFQEWRCLRFLRSGGLIQSVTKVVVYPNDDQLPRIQGHVVPLAYTKSFATVVLAALSAMGAPVLPRKAMKAKEPLRILCIGLGGGTVPSFYAESLPHCQVDVVELEPAVVHAAKEGMGFREWPNLRVFLEDGVTFAQRKVQEGATDVGVYDAVLVDAYDPDGNVPEALWNRGEGLVEALSDGLLRRCGVVATNFLPHVDLAAPLAAYSGALSSHGSGRSFSIQVNKPVDPENDLEKIFDDVRRSTSGTRSGEVMEKRLSPQAVHLRLGPSIAQMWGPSVVAMSSSKWAALLWAGQPGEWSLEAWFGSLDPFCRRNGLVHRMRFPVWARQKDLAPLTEVFHDPLVEGLPPLHL</sequence>
<evidence type="ECO:0000313" key="5">
    <source>
        <dbReference type="Proteomes" id="UP000186817"/>
    </source>
</evidence>
<dbReference type="Proteomes" id="UP000186817">
    <property type="component" value="Unassembled WGS sequence"/>
</dbReference>
<comment type="similarity">
    <text evidence="1">Belongs to the methyltransferase superfamily.</text>
</comment>
<evidence type="ECO:0000256" key="3">
    <source>
        <dbReference type="ARBA" id="ARBA00022679"/>
    </source>
</evidence>
<dbReference type="PANTHER" id="PTHR12176">
    <property type="entry name" value="SAM-DEPENDENT METHYLTRANSFERASE SUPERFAMILY PROTEIN"/>
    <property type="match status" value="1"/>
</dbReference>
<keyword evidence="3" id="KW-0808">Transferase</keyword>
<dbReference type="InterPro" id="IPR051419">
    <property type="entry name" value="Lys/N-term_MeTrsfase_sf"/>
</dbReference>
<evidence type="ECO:0000256" key="1">
    <source>
        <dbReference type="ARBA" id="ARBA00008361"/>
    </source>
</evidence>
<dbReference type="Gene3D" id="3.40.50.150">
    <property type="entry name" value="Vaccinia Virus protein VP39"/>
    <property type="match status" value="1"/>
</dbReference>
<dbReference type="InterPro" id="IPR029063">
    <property type="entry name" value="SAM-dependent_MTases_sf"/>
</dbReference>